<dbReference type="InterPro" id="IPR028971">
    <property type="entry name" value="NAD-GDH_cat"/>
</dbReference>
<keyword evidence="1" id="KW-0560">Oxidoreductase</keyword>
<protein>
    <submittedName>
        <fullName evidence="5">NAD-specific glutamate dehydrogenase large form</fullName>
    </submittedName>
</protein>
<dbReference type="Pfam" id="PF21074">
    <property type="entry name" value="GDH_C"/>
    <property type="match status" value="1"/>
</dbReference>
<dbReference type="InterPro" id="IPR007780">
    <property type="entry name" value="NAD_Glu_DH_bac"/>
</dbReference>
<dbReference type="Gene3D" id="3.40.50.720">
    <property type="entry name" value="NAD(P)-binding Rossmann-like Domain"/>
    <property type="match status" value="1"/>
</dbReference>
<feature type="domain" description="NAD-glutamate dehydrogenase catalytic" evidence="2">
    <location>
        <begin position="224"/>
        <end position="712"/>
    </location>
</feature>
<feature type="domain" description="NAD-glutamate dehydrogenase ACT3" evidence="4">
    <location>
        <begin position="66"/>
        <end position="118"/>
    </location>
</feature>
<dbReference type="InterPro" id="IPR036291">
    <property type="entry name" value="NAD(P)-bd_dom_sf"/>
</dbReference>
<dbReference type="PANTHER" id="PTHR43403">
    <property type="entry name" value="NAD-SPECIFIC GLUTAMATE DEHYDROGENASE"/>
    <property type="match status" value="1"/>
</dbReference>
<dbReference type="GO" id="GO:0004069">
    <property type="term" value="F:L-aspartate:2-oxoglutarate aminotransferase activity"/>
    <property type="evidence" value="ECO:0007669"/>
    <property type="project" value="InterPro"/>
</dbReference>
<dbReference type="SUPFAM" id="SSF51735">
    <property type="entry name" value="NAD(P)-binding Rossmann-fold domains"/>
    <property type="match status" value="1"/>
</dbReference>
<evidence type="ECO:0000313" key="5">
    <source>
        <dbReference type="EMBL" id="OSS41157.1"/>
    </source>
</evidence>
<dbReference type="RefSeq" id="WP_086033435.1">
    <property type="nucleotide sequence ID" value="NZ_MDSU01000018.1"/>
</dbReference>
<keyword evidence="6" id="KW-1185">Reference proteome</keyword>
<dbReference type="EMBL" id="MDSU01000018">
    <property type="protein sequence ID" value="OSS41157.1"/>
    <property type="molecule type" value="Genomic_DNA"/>
</dbReference>
<dbReference type="InterPro" id="IPR049064">
    <property type="entry name" value="NAD_Glu_DH_ACT3"/>
</dbReference>
<dbReference type="SUPFAM" id="SSF53223">
    <property type="entry name" value="Aminoacid dehydrogenase-like, N-terminal domain"/>
    <property type="match status" value="1"/>
</dbReference>
<evidence type="ECO:0000313" key="6">
    <source>
        <dbReference type="Proteomes" id="UP000194141"/>
    </source>
</evidence>
<accession>A0A1X4XUE3</accession>
<sequence length="1088" mass="124972">MAFKNDVSWSSSYTQLLDQSGIKESYLSYFSDDYKLNIEPQEALIDTQAILDVIANQKKQVRFFKQNEEIFFKVYAFCKIPLYEVLPILKNLGLNALYEDFFELNIKDKTVLIQRYNIEKSFEFDIEKNAHLVEENFLAVIDKVVENDELNSLTTKELLDYKQIDLLRTLGNYLMQVDFSVKRISMLGSLVKYSHLSKLFIEAFDQKFNPTIQQRNTKEVFDRVSKELETINNIQDYKILSSIFNIIDSAIRTNFYKQKTYHYISLKIDSSKISKMPLPRPMYEIYVHSFLMEGCHLRGGKVARGGIRWSDRKDDFRLEILELMKTQMVKNAVIVPVGSKGGFIIKNTNGQDIQEKAIESYKTLIRGMLDITDNYSGSKEQLRPNDAVCYDDFDPYLVVAADKGTAKFSDTANDIAQNEYSFWLKDAFASGGKFGYDHKELGITSKGSLVCTKRHFSELGVKLNSTPISVVGVGDMGGDVFGNAMIELKNIQLKAAFNDKEIFVDPNPDIEASYKERKRLFDNALTWTFYNKDTLSKGGFVCKRDERTIVLSSEAKVFLKTSQDTVSSEELIKMIFKTNADLLWMGGVGTYVKASDETNEDAGDKTNDNVRINANEVKAKVVGEGANLGFTQKARIEYALLGGKINTDSLDNSAGVDLSDQEVNLKILLNDLMESKTIKDLDERNNTLKKLTPEVIQRVLDHNYMQSLAVSLDEIRSKKEPEIFYELVEFFKQKKLFSESEYYFPNKITLASRIDSGVGYTKPELSIMLSLLKIFIFTNLLKETNFDKYLIDKYALLYFPPSTREIYKEHIQRHLLKKEIGSTYITNLIVNSNGVGSLIKINMLTGQPFTSIIKTLIFIYDLLDVQSIRNEIFSHEGKINQAVIYQTIIDMFYAVERLATNQLYLFGDSIIEYVYKQEILGYMGYYIDNAIKEGVFKSKYEEKTKELSAYFSKELSEKIAQIYFIDDFILAYYITRKTDKNFIQSVQTIEKVNETFGFQKVINYISSIRIVNEWDRFAQFSMIKKYTMSLVKITIKILNDFSGNTEALIAAKKTLFDSYISQLNDISKLAANNLHPIVLLYDKLESLV</sequence>
<dbReference type="InterPro" id="IPR046346">
    <property type="entry name" value="Aminoacid_DH-like_N_sf"/>
</dbReference>
<dbReference type="Proteomes" id="UP000194141">
    <property type="component" value="Unassembled WGS sequence"/>
</dbReference>
<proteinExistence type="predicted"/>
<dbReference type="GO" id="GO:0004352">
    <property type="term" value="F:glutamate dehydrogenase (NAD+) activity"/>
    <property type="evidence" value="ECO:0007669"/>
    <property type="project" value="InterPro"/>
</dbReference>
<dbReference type="STRING" id="1562698.DESAMIL20_710"/>
<dbReference type="PANTHER" id="PTHR43403:SF1">
    <property type="entry name" value="NAD-SPECIFIC GLUTAMATE DEHYDROGENASE"/>
    <property type="match status" value="1"/>
</dbReference>
<dbReference type="AlphaFoldDB" id="A0A1X4XUE3"/>
<feature type="domain" description="NAD-specific glutamate dehydrogenase C-terminal" evidence="3">
    <location>
        <begin position="759"/>
        <end position="1069"/>
    </location>
</feature>
<dbReference type="Pfam" id="PF21077">
    <property type="entry name" value="GDH_ACT3"/>
    <property type="match status" value="1"/>
</dbReference>
<organism evidence="5 6">
    <name type="scientific">Desulfurella amilsii</name>
    <dbReference type="NCBI Taxonomy" id="1562698"/>
    <lineage>
        <taxon>Bacteria</taxon>
        <taxon>Pseudomonadati</taxon>
        <taxon>Campylobacterota</taxon>
        <taxon>Desulfurellia</taxon>
        <taxon>Desulfurellales</taxon>
        <taxon>Desulfurellaceae</taxon>
        <taxon>Desulfurella</taxon>
    </lineage>
</organism>
<dbReference type="InterPro" id="IPR049056">
    <property type="entry name" value="NAD_Glu_DH_HM3"/>
</dbReference>
<evidence type="ECO:0000259" key="2">
    <source>
        <dbReference type="Pfam" id="PF05088"/>
    </source>
</evidence>
<dbReference type="Pfam" id="PF21078">
    <property type="entry name" value="GDH_HM3"/>
    <property type="match status" value="1"/>
</dbReference>
<reference evidence="5 6" key="1">
    <citation type="journal article" date="2017" name="Front. Microbiol.">
        <title>Genome Sequence of Desulfurella amilsii Strain TR1 and Comparative Genomics of Desulfurellaceae Family.</title>
        <authorList>
            <person name="Florentino A.P."/>
            <person name="Stams A.J."/>
            <person name="Sanchez-Andrea I."/>
        </authorList>
    </citation>
    <scope>NUCLEOTIDE SEQUENCE [LARGE SCALE GENOMIC DNA]</scope>
    <source>
        <strain evidence="5 6">TR1</strain>
    </source>
</reference>
<dbReference type="InterPro" id="IPR048381">
    <property type="entry name" value="GDH_C"/>
</dbReference>
<evidence type="ECO:0000256" key="1">
    <source>
        <dbReference type="ARBA" id="ARBA00023002"/>
    </source>
</evidence>
<name>A0A1X4XUE3_9BACT</name>
<gene>
    <name evidence="5" type="ORF">DESAMIL20_710</name>
</gene>
<dbReference type="Pfam" id="PF05088">
    <property type="entry name" value="Bac_GDH_CD"/>
    <property type="match status" value="1"/>
</dbReference>
<dbReference type="OrthoDB" id="9758052at2"/>
<comment type="caution">
    <text evidence="5">The sequence shown here is derived from an EMBL/GenBank/DDBJ whole genome shotgun (WGS) entry which is preliminary data.</text>
</comment>
<dbReference type="GO" id="GO:0006538">
    <property type="term" value="P:L-glutamate catabolic process"/>
    <property type="evidence" value="ECO:0007669"/>
    <property type="project" value="InterPro"/>
</dbReference>
<evidence type="ECO:0000259" key="4">
    <source>
        <dbReference type="Pfam" id="PF21077"/>
    </source>
</evidence>
<evidence type="ECO:0000259" key="3">
    <source>
        <dbReference type="Pfam" id="PF21074"/>
    </source>
</evidence>